<evidence type="ECO:0000256" key="2">
    <source>
        <dbReference type="ARBA" id="ARBA00025626"/>
    </source>
</evidence>
<feature type="compositionally biased region" description="Basic and acidic residues" evidence="3">
    <location>
        <begin position="110"/>
        <end position="119"/>
    </location>
</feature>
<evidence type="ECO:0000313" key="4">
    <source>
        <dbReference type="EMBL" id="SHH08452.1"/>
    </source>
</evidence>
<evidence type="ECO:0000256" key="3">
    <source>
        <dbReference type="SAM" id="MobiDB-lite"/>
    </source>
</evidence>
<dbReference type="GO" id="GO:0051607">
    <property type="term" value="P:defense response to virus"/>
    <property type="evidence" value="ECO:0007669"/>
    <property type="project" value="UniProtKB-KW"/>
</dbReference>
<dbReference type="InterPro" id="IPR010154">
    <property type="entry name" value="CRISPR-assoc_Cas7/Cst2/DevR"/>
</dbReference>
<gene>
    <name evidence="4" type="ORF">SAMN02745221_01647</name>
</gene>
<dbReference type="AlphaFoldDB" id="A0A1M5Q395"/>
<accession>A0A1M5Q395</accession>
<dbReference type="InterPro" id="IPR013414">
    <property type="entry name" value="Cas7/Cst2/DevR_sub_I-B/Tneap"/>
</dbReference>
<dbReference type="Proteomes" id="UP000242329">
    <property type="component" value="Unassembled WGS sequence"/>
</dbReference>
<dbReference type="RefSeq" id="WP_073092681.1">
    <property type="nucleotide sequence ID" value="NZ_FQWY01000029.1"/>
</dbReference>
<dbReference type="NCBIfam" id="TIGR02585">
    <property type="entry name" value="cas_Cst2_DevR"/>
    <property type="match status" value="1"/>
</dbReference>
<feature type="region of interest" description="Disordered" evidence="3">
    <location>
        <begin position="110"/>
        <end position="130"/>
    </location>
</feature>
<sequence>MQVKGLTATIVFETSAINRDENLAGNIASIKKLSRSDGTYSFLSRGFIRHHLFQTLNSLYDWMPAPVNTSKKDKKGKEKEVIQFYFPEANIVSYPEMDLFGFMVTGDSKKQNSQKKSEANDDEESESSSTIIRKAPLGITKAISLEPWQADMAFYANHDMVKRAQAQGLEANPNPFSKEEHYSYYRVSFTLDLYRFGYQDIFIQAIPDNFKKWVSDLPKATRDEVENVKQFRQELPEKATWYKVQCSDENCYGLIGLVDNKNASRITFAVNENEHKKRVTEVLTVLKNGSEMHSSTEDYGLVPVFFVAGVLKVPVPVFNSFVLLNKGYINTQTLNKALNNEYVVKAWYDGILPLDGELSNQSKPDIVSPWSSVQTVLDTIYPKKEQ</sequence>
<dbReference type="STRING" id="1123382.SAMN02745221_01647"/>
<name>A0A1M5Q395_9FIRM</name>
<dbReference type="Pfam" id="PF01905">
    <property type="entry name" value="DevR"/>
    <property type="match status" value="1"/>
</dbReference>
<evidence type="ECO:0000313" key="5">
    <source>
        <dbReference type="Proteomes" id="UP000242329"/>
    </source>
</evidence>
<proteinExistence type="predicted"/>
<dbReference type="EMBL" id="FQWY01000029">
    <property type="protein sequence ID" value="SHH08452.1"/>
    <property type="molecule type" value="Genomic_DNA"/>
</dbReference>
<dbReference type="NCBIfam" id="TIGR01875">
    <property type="entry name" value="cas_MJ0381"/>
    <property type="match status" value="1"/>
</dbReference>
<evidence type="ECO:0000256" key="1">
    <source>
        <dbReference type="ARBA" id="ARBA00023118"/>
    </source>
</evidence>
<keyword evidence="5" id="KW-1185">Reference proteome</keyword>
<protein>
    <submittedName>
        <fullName evidence="4">CRISPR-associated autoregulator, Cst2 family</fullName>
    </submittedName>
</protein>
<organism evidence="4 5">
    <name type="scientific">Thermosyntropha lipolytica DSM 11003</name>
    <dbReference type="NCBI Taxonomy" id="1123382"/>
    <lineage>
        <taxon>Bacteria</taxon>
        <taxon>Bacillati</taxon>
        <taxon>Bacillota</taxon>
        <taxon>Clostridia</taxon>
        <taxon>Eubacteriales</taxon>
        <taxon>Syntrophomonadaceae</taxon>
        <taxon>Thermosyntropha</taxon>
    </lineage>
</organism>
<keyword evidence="1" id="KW-0051">Antiviral defense</keyword>
<comment type="function">
    <text evidence="2">CRISPR (clustered regularly interspaced short palindromic repeat) is an adaptive immune system that provides protection against mobile genetic elements (viruses, transposable elements and conjugative plasmids). CRISPR clusters contain spacers, sequences complementary to antecedent mobile elements, and target invading nucleic acids. CRISPR clusters are transcribed and processed into CRISPR RNA (crRNA).</text>
</comment>
<reference evidence="5" key="1">
    <citation type="submission" date="2016-11" db="EMBL/GenBank/DDBJ databases">
        <authorList>
            <person name="Varghese N."/>
            <person name="Submissions S."/>
        </authorList>
    </citation>
    <scope>NUCLEOTIDE SEQUENCE [LARGE SCALE GENOMIC DNA]</scope>
    <source>
        <strain evidence="5">DSM 11003</strain>
    </source>
</reference>
<dbReference type="OrthoDB" id="9781560at2"/>